<keyword evidence="2" id="KW-0472">Membrane</keyword>
<keyword evidence="1" id="KW-0456">Lyase</keyword>
<dbReference type="Pfam" id="PF07977">
    <property type="entry name" value="FabA"/>
    <property type="match status" value="1"/>
</dbReference>
<keyword evidence="2" id="KW-1133">Transmembrane helix</keyword>
<dbReference type="RefSeq" id="WP_116724421.1">
    <property type="nucleotide sequence ID" value="NZ_QCZI01000005.1"/>
</dbReference>
<sequence>MTHQEIISKLPYSKPFLFVDEILNIDVNGVEGRFTFDKKLDFYNGHFTTMPITPGVILTEVMAQIGLVCLGIFLMNDTFTISTSMALTSIEIEFLKPVFPNEKVTVISKKIYFRFGKLKCNVTMTNEKGEEVCNGIISGMIC</sequence>
<keyword evidence="2" id="KW-0812">Transmembrane</keyword>
<dbReference type="Gene3D" id="3.10.129.10">
    <property type="entry name" value="Hotdog Thioesterase"/>
    <property type="match status" value="1"/>
</dbReference>
<proteinExistence type="predicted"/>
<organism evidence="3 4">
    <name type="scientific">Flavobacterium psychrotolerans</name>
    <dbReference type="NCBI Taxonomy" id="2169410"/>
    <lineage>
        <taxon>Bacteria</taxon>
        <taxon>Pseudomonadati</taxon>
        <taxon>Bacteroidota</taxon>
        <taxon>Flavobacteriia</taxon>
        <taxon>Flavobacteriales</taxon>
        <taxon>Flavobacteriaceae</taxon>
        <taxon>Flavobacterium</taxon>
    </lineage>
</organism>
<dbReference type="EMBL" id="QCZI01000005">
    <property type="protein sequence ID" value="PWA05936.1"/>
    <property type="molecule type" value="Genomic_DNA"/>
</dbReference>
<dbReference type="Proteomes" id="UP000245449">
    <property type="component" value="Unassembled WGS sequence"/>
</dbReference>
<name>A0A2U1JL90_9FLAO</name>
<evidence type="ECO:0000256" key="1">
    <source>
        <dbReference type="ARBA" id="ARBA00023239"/>
    </source>
</evidence>
<dbReference type="InterPro" id="IPR013114">
    <property type="entry name" value="FabA_FabZ"/>
</dbReference>
<feature type="transmembrane region" description="Helical" evidence="2">
    <location>
        <begin position="52"/>
        <end position="75"/>
    </location>
</feature>
<dbReference type="InterPro" id="IPR029069">
    <property type="entry name" value="HotDog_dom_sf"/>
</dbReference>
<dbReference type="PANTHER" id="PTHR30272:SF1">
    <property type="entry name" value="3-HYDROXYACYL-[ACYL-CARRIER-PROTEIN] DEHYDRATASE"/>
    <property type="match status" value="1"/>
</dbReference>
<keyword evidence="4" id="KW-1185">Reference proteome</keyword>
<evidence type="ECO:0000313" key="4">
    <source>
        <dbReference type="Proteomes" id="UP000245449"/>
    </source>
</evidence>
<comment type="caution">
    <text evidence="3">The sequence shown here is derived from an EMBL/GenBank/DDBJ whole genome shotgun (WGS) entry which is preliminary data.</text>
</comment>
<evidence type="ECO:0000313" key="3">
    <source>
        <dbReference type="EMBL" id="PWA05936.1"/>
    </source>
</evidence>
<reference evidence="3 4" key="1">
    <citation type="submission" date="2018-04" db="EMBL/GenBank/DDBJ databases">
        <title>Flavobacterium sp. nov., isolated from glacier ice.</title>
        <authorList>
            <person name="Liu Q."/>
            <person name="Xin Y.-H."/>
        </authorList>
    </citation>
    <scope>NUCLEOTIDE SEQUENCE [LARGE SCALE GENOMIC DNA]</scope>
    <source>
        <strain evidence="3 4">RB1R5</strain>
    </source>
</reference>
<gene>
    <name evidence="3" type="ORF">DB895_05820</name>
</gene>
<protein>
    <submittedName>
        <fullName evidence="3">Hydroxymyristoyl-ACP dehydratase</fullName>
    </submittedName>
</protein>
<dbReference type="OrthoDB" id="9772788at2"/>
<dbReference type="GO" id="GO:0016829">
    <property type="term" value="F:lyase activity"/>
    <property type="evidence" value="ECO:0007669"/>
    <property type="project" value="UniProtKB-KW"/>
</dbReference>
<accession>A0A2U1JL90</accession>
<dbReference type="PANTHER" id="PTHR30272">
    <property type="entry name" value="3-HYDROXYACYL-[ACYL-CARRIER-PROTEIN] DEHYDRATASE"/>
    <property type="match status" value="1"/>
</dbReference>
<dbReference type="SUPFAM" id="SSF54637">
    <property type="entry name" value="Thioesterase/thiol ester dehydrase-isomerase"/>
    <property type="match status" value="1"/>
</dbReference>
<evidence type="ECO:0000256" key="2">
    <source>
        <dbReference type="SAM" id="Phobius"/>
    </source>
</evidence>
<dbReference type="AlphaFoldDB" id="A0A2U1JL90"/>